<name>A0A0R1GRC9_9LACO</name>
<dbReference type="RefSeq" id="WP_020089581.1">
    <property type="nucleotide sequence ID" value="NZ_AZCZ01000021.1"/>
</dbReference>
<dbReference type="PATRIC" id="fig|1267003.4.peg.880"/>
<dbReference type="eggNOG" id="COG0534">
    <property type="taxonomic scope" value="Bacteria"/>
</dbReference>
<dbReference type="EMBL" id="AZCZ01000021">
    <property type="protein sequence ID" value="KRK36448.1"/>
    <property type="molecule type" value="Genomic_DNA"/>
</dbReference>
<dbReference type="GO" id="GO:0015297">
    <property type="term" value="F:antiporter activity"/>
    <property type="evidence" value="ECO:0007669"/>
    <property type="project" value="InterPro"/>
</dbReference>
<evidence type="ECO:0000256" key="1">
    <source>
        <dbReference type="ARBA" id="ARBA00004651"/>
    </source>
</evidence>
<evidence type="ECO:0000313" key="8">
    <source>
        <dbReference type="EMBL" id="KRK36448.1"/>
    </source>
</evidence>
<proteinExistence type="predicted"/>
<keyword evidence="4 7" id="KW-0812">Transmembrane</keyword>
<sequence length="444" mass="48451">MAPLKLTEGRPIKQIILFSLPLIGGSLFQQLYNFIDTLIVGRLIGVDAVAAIGAYYPLSFLIMGFVQGTCIGYSIPLSHSVGEENHAAIRQYLTNAVWLCLVLAVILTPLMVALTPTLLTALHTPNQILQLTIIFTAISFLGIPANILFNYSADALRSFGDAVHPLYFLIVSLVVNVILDLVFILVFHWGIAGAAIATVISEFIGGLLNLTVFPKFSLGLTRKDWAVNWARIKKMNLIGLPMGFEYSVSAIGAIVMQDAINLLGTSIIAAQSAAEKIRQLFTLPMESVGAAMATYQAQNFGAKQRGRMKRGIIDGVWIQVIYSAAAFIIINLAKTPLVTAIIGPGHPDIVREANYYIIIISCYFPVHGILMIFRNTLQGWGHSFYAIFSGMGELIGRTTAGWLSIAGLGFTAIAYANPLAWGLALAYCIFMVIRVFRRKNFLDD</sequence>
<accession>A0A0R1GRC9</accession>
<dbReference type="STRING" id="357278.IV61_GL000898"/>
<dbReference type="NCBIfam" id="TIGR00797">
    <property type="entry name" value="matE"/>
    <property type="match status" value="1"/>
</dbReference>
<dbReference type="GO" id="GO:0005886">
    <property type="term" value="C:plasma membrane"/>
    <property type="evidence" value="ECO:0007669"/>
    <property type="project" value="UniProtKB-SubCell"/>
</dbReference>
<reference evidence="8 9" key="1">
    <citation type="journal article" date="2015" name="Genome Announc.">
        <title>Expanding the biotechnology potential of lactobacilli through comparative genomics of 213 strains and associated genera.</title>
        <authorList>
            <person name="Sun Z."/>
            <person name="Harris H.M."/>
            <person name="McCann A."/>
            <person name="Guo C."/>
            <person name="Argimon S."/>
            <person name="Zhang W."/>
            <person name="Yang X."/>
            <person name="Jeffery I.B."/>
            <person name="Cooney J.C."/>
            <person name="Kagawa T.F."/>
            <person name="Liu W."/>
            <person name="Song Y."/>
            <person name="Salvetti E."/>
            <person name="Wrobel A."/>
            <person name="Rasinkangas P."/>
            <person name="Parkhill J."/>
            <person name="Rea M.C."/>
            <person name="O'Sullivan O."/>
            <person name="Ritari J."/>
            <person name="Douillard F.P."/>
            <person name="Paul Ross R."/>
            <person name="Yang R."/>
            <person name="Briner A.E."/>
            <person name="Felis G.E."/>
            <person name="de Vos W.M."/>
            <person name="Barrangou R."/>
            <person name="Klaenhammer T.R."/>
            <person name="Caufield P.W."/>
            <person name="Cui Y."/>
            <person name="Zhang H."/>
            <person name="O'Toole P.W."/>
        </authorList>
    </citation>
    <scope>NUCLEOTIDE SEQUENCE [LARGE SCALE GENOMIC DNA]</scope>
    <source>
        <strain evidence="8 9">ATCC 53295</strain>
    </source>
</reference>
<feature type="transmembrane region" description="Helical" evidence="7">
    <location>
        <begin position="419"/>
        <end position="436"/>
    </location>
</feature>
<feature type="transmembrane region" description="Helical" evidence="7">
    <location>
        <begin position="312"/>
        <end position="333"/>
    </location>
</feature>
<dbReference type="CDD" id="cd13138">
    <property type="entry name" value="MATE_yoeA_like"/>
    <property type="match status" value="1"/>
</dbReference>
<comment type="subcellular location">
    <subcellularLocation>
        <location evidence="1">Cell membrane</location>
        <topology evidence="1">Multi-pass membrane protein</topology>
    </subcellularLocation>
</comment>
<feature type="transmembrane region" description="Helical" evidence="7">
    <location>
        <begin position="55"/>
        <end position="75"/>
    </location>
</feature>
<organism evidence="8 9">
    <name type="scientific">Levilactobacillus parabrevis ATCC 53295</name>
    <dbReference type="NCBI Taxonomy" id="1267003"/>
    <lineage>
        <taxon>Bacteria</taxon>
        <taxon>Bacillati</taxon>
        <taxon>Bacillota</taxon>
        <taxon>Bacilli</taxon>
        <taxon>Lactobacillales</taxon>
        <taxon>Lactobacillaceae</taxon>
        <taxon>Levilactobacillus</taxon>
    </lineage>
</organism>
<dbReference type="InterPro" id="IPR052031">
    <property type="entry name" value="Membrane_Transporter-Flippase"/>
</dbReference>
<keyword evidence="5 7" id="KW-1133">Transmembrane helix</keyword>
<feature type="transmembrane region" description="Helical" evidence="7">
    <location>
        <begin position="353"/>
        <end position="373"/>
    </location>
</feature>
<keyword evidence="6 7" id="KW-0472">Membrane</keyword>
<dbReference type="PIRSF" id="PIRSF006603">
    <property type="entry name" value="DinF"/>
    <property type="match status" value="1"/>
</dbReference>
<gene>
    <name evidence="8" type="ORF">FD07_GL000829</name>
</gene>
<dbReference type="GO" id="GO:0042910">
    <property type="term" value="F:xenobiotic transmembrane transporter activity"/>
    <property type="evidence" value="ECO:0007669"/>
    <property type="project" value="InterPro"/>
</dbReference>
<dbReference type="OrthoDB" id="9776324at2"/>
<feature type="transmembrane region" description="Helical" evidence="7">
    <location>
        <begin position="394"/>
        <end position="413"/>
    </location>
</feature>
<dbReference type="PANTHER" id="PTHR43549:SF3">
    <property type="entry name" value="MULTIDRUG RESISTANCE PROTEIN YPNP-RELATED"/>
    <property type="match status" value="1"/>
</dbReference>
<feature type="transmembrane region" description="Helical" evidence="7">
    <location>
        <begin position="191"/>
        <end position="213"/>
    </location>
</feature>
<feature type="transmembrane region" description="Helical" evidence="7">
    <location>
        <begin position="15"/>
        <end position="35"/>
    </location>
</feature>
<dbReference type="AlphaFoldDB" id="A0A0R1GRC9"/>
<protein>
    <submittedName>
        <fullName evidence="8">MATE efflux family protein</fullName>
    </submittedName>
</protein>
<dbReference type="Pfam" id="PF01554">
    <property type="entry name" value="MatE"/>
    <property type="match status" value="2"/>
</dbReference>
<evidence type="ECO:0000256" key="3">
    <source>
        <dbReference type="ARBA" id="ARBA00022475"/>
    </source>
</evidence>
<keyword evidence="3" id="KW-1003">Cell membrane</keyword>
<evidence type="ECO:0000256" key="2">
    <source>
        <dbReference type="ARBA" id="ARBA00022448"/>
    </source>
</evidence>
<feature type="transmembrane region" description="Helical" evidence="7">
    <location>
        <begin position="96"/>
        <end position="122"/>
    </location>
</feature>
<keyword evidence="9" id="KW-1185">Reference proteome</keyword>
<dbReference type="PANTHER" id="PTHR43549">
    <property type="entry name" value="MULTIDRUG RESISTANCE PROTEIN YPNP-RELATED"/>
    <property type="match status" value="1"/>
</dbReference>
<comment type="caution">
    <text evidence="8">The sequence shown here is derived from an EMBL/GenBank/DDBJ whole genome shotgun (WGS) entry which is preliminary data.</text>
</comment>
<keyword evidence="2" id="KW-0813">Transport</keyword>
<feature type="transmembrane region" description="Helical" evidence="7">
    <location>
        <begin position="128"/>
        <end position="153"/>
    </location>
</feature>
<feature type="transmembrane region" description="Helical" evidence="7">
    <location>
        <begin position="165"/>
        <end position="185"/>
    </location>
</feature>
<evidence type="ECO:0000256" key="7">
    <source>
        <dbReference type="SAM" id="Phobius"/>
    </source>
</evidence>
<dbReference type="Proteomes" id="UP000051176">
    <property type="component" value="Unassembled WGS sequence"/>
</dbReference>
<dbReference type="InterPro" id="IPR002528">
    <property type="entry name" value="MATE_fam"/>
</dbReference>
<evidence type="ECO:0000256" key="4">
    <source>
        <dbReference type="ARBA" id="ARBA00022692"/>
    </source>
</evidence>
<evidence type="ECO:0000256" key="5">
    <source>
        <dbReference type="ARBA" id="ARBA00022989"/>
    </source>
</evidence>
<evidence type="ECO:0000313" key="9">
    <source>
        <dbReference type="Proteomes" id="UP000051176"/>
    </source>
</evidence>
<dbReference type="InterPro" id="IPR048279">
    <property type="entry name" value="MdtK-like"/>
</dbReference>
<evidence type="ECO:0000256" key="6">
    <source>
        <dbReference type="ARBA" id="ARBA00023136"/>
    </source>
</evidence>